<keyword evidence="4" id="KW-1185">Reference proteome</keyword>
<reference evidence="3 4" key="1">
    <citation type="submission" date="2021-01" db="EMBL/GenBank/DDBJ databases">
        <title>WGS of actinomycetes isolated from Thailand.</title>
        <authorList>
            <person name="Thawai C."/>
        </authorList>
    </citation>
    <scope>NUCLEOTIDE SEQUENCE [LARGE SCALE GENOMIC DNA]</scope>
    <source>
        <strain evidence="3 4">CA3R110</strain>
    </source>
</reference>
<dbReference type="EMBL" id="JAERRG010000001">
    <property type="protein sequence ID" value="MBL1111534.1"/>
    <property type="molecule type" value="Genomic_DNA"/>
</dbReference>
<feature type="signal peptide" evidence="2">
    <location>
        <begin position="1"/>
        <end position="24"/>
    </location>
</feature>
<dbReference type="Proteomes" id="UP000621510">
    <property type="component" value="Unassembled WGS sequence"/>
</dbReference>
<dbReference type="PROSITE" id="PS51257">
    <property type="entry name" value="PROKAR_LIPOPROTEIN"/>
    <property type="match status" value="1"/>
</dbReference>
<comment type="caution">
    <text evidence="3">The sequence shown here is derived from an EMBL/GenBank/DDBJ whole genome shotgun (WGS) entry which is preliminary data.</text>
</comment>
<gene>
    <name evidence="3" type="ORF">JK364_03775</name>
</gene>
<organism evidence="3 4">
    <name type="scientific">Streptomyces endocoffeicus</name>
    <dbReference type="NCBI Taxonomy" id="2898945"/>
    <lineage>
        <taxon>Bacteria</taxon>
        <taxon>Bacillati</taxon>
        <taxon>Actinomycetota</taxon>
        <taxon>Actinomycetes</taxon>
        <taxon>Kitasatosporales</taxon>
        <taxon>Streptomycetaceae</taxon>
        <taxon>Streptomyces</taxon>
    </lineage>
</organism>
<evidence type="ECO:0000313" key="3">
    <source>
        <dbReference type="EMBL" id="MBL1111534.1"/>
    </source>
</evidence>
<keyword evidence="2" id="KW-0732">Signal</keyword>
<evidence type="ECO:0000313" key="4">
    <source>
        <dbReference type="Proteomes" id="UP000621510"/>
    </source>
</evidence>
<evidence type="ECO:0000256" key="2">
    <source>
        <dbReference type="SAM" id="SignalP"/>
    </source>
</evidence>
<dbReference type="SUPFAM" id="SSF141571">
    <property type="entry name" value="Pentapeptide repeat-like"/>
    <property type="match status" value="1"/>
</dbReference>
<sequence>MTTRWPRSLSCLVVTAALSSALLAGCGKDDDHGRSCSGRTGKDLSSRTVAGGDLWQKKLRCVNLERSTLTGLVSEANLRRGNLYAARLAAVSLENVDLRGADLRRADLTAATLSQVDLRGADLSGARLGRGLLTDVSFEGAQLDGVYLRAASLTHVGLNGADLSGADLAGAEVSDSDLRGARLRDADISTTSWENVLCPDGSRSSARVSCADHLDRAADRASGQLPPPSAALSVSP</sequence>
<evidence type="ECO:0000256" key="1">
    <source>
        <dbReference type="ARBA" id="ARBA00022737"/>
    </source>
</evidence>
<accession>A0ABS1PHE7</accession>
<name>A0ABS1PHE7_9ACTN</name>
<dbReference type="Pfam" id="PF00805">
    <property type="entry name" value="Pentapeptide"/>
    <property type="match status" value="2"/>
</dbReference>
<dbReference type="Gene3D" id="2.160.20.80">
    <property type="entry name" value="E3 ubiquitin-protein ligase SopA"/>
    <property type="match status" value="1"/>
</dbReference>
<dbReference type="InterPro" id="IPR001646">
    <property type="entry name" value="5peptide_repeat"/>
</dbReference>
<keyword evidence="1" id="KW-0677">Repeat</keyword>
<dbReference type="PANTHER" id="PTHR47485">
    <property type="entry name" value="THYLAKOID LUMENAL 17.4 KDA PROTEIN, CHLOROPLASTIC"/>
    <property type="match status" value="1"/>
</dbReference>
<protein>
    <submittedName>
        <fullName evidence="3">Pentapeptide repeat-containing protein</fullName>
    </submittedName>
</protein>
<proteinExistence type="predicted"/>
<feature type="chain" id="PRO_5046306024" evidence="2">
    <location>
        <begin position="25"/>
        <end position="236"/>
    </location>
</feature>
<dbReference type="PANTHER" id="PTHR47485:SF1">
    <property type="entry name" value="THYLAKOID LUMENAL 17.4 KDA PROTEIN, CHLOROPLASTIC"/>
    <property type="match status" value="1"/>
</dbReference>